<keyword evidence="6 9" id="KW-1133">Transmembrane helix</keyword>
<dbReference type="InterPro" id="IPR011990">
    <property type="entry name" value="TPR-like_helical_dom_sf"/>
</dbReference>
<dbReference type="InterPro" id="IPR050297">
    <property type="entry name" value="LipidA_mod_glycosyltrf_83"/>
</dbReference>
<evidence type="ECO:0000256" key="4">
    <source>
        <dbReference type="ARBA" id="ARBA00022679"/>
    </source>
</evidence>
<gene>
    <name evidence="11" type="ORF">E6K71_02860</name>
</gene>
<dbReference type="Gene3D" id="1.25.40.10">
    <property type="entry name" value="Tetratricopeptide repeat domain"/>
    <property type="match status" value="1"/>
</dbReference>
<feature type="transmembrane region" description="Helical" evidence="9">
    <location>
        <begin position="469"/>
        <end position="488"/>
    </location>
</feature>
<feature type="transmembrane region" description="Helical" evidence="9">
    <location>
        <begin position="527"/>
        <end position="546"/>
    </location>
</feature>
<feature type="transmembrane region" description="Helical" evidence="9">
    <location>
        <begin position="285"/>
        <end position="304"/>
    </location>
</feature>
<evidence type="ECO:0000256" key="3">
    <source>
        <dbReference type="ARBA" id="ARBA00022676"/>
    </source>
</evidence>
<evidence type="ECO:0000256" key="7">
    <source>
        <dbReference type="ARBA" id="ARBA00023136"/>
    </source>
</evidence>
<keyword evidence="4 11" id="KW-0808">Transferase</keyword>
<feature type="compositionally biased region" description="Basic and acidic residues" evidence="8">
    <location>
        <begin position="97"/>
        <end position="106"/>
    </location>
</feature>
<feature type="transmembrane region" description="Helical" evidence="9">
    <location>
        <begin position="384"/>
        <end position="408"/>
    </location>
</feature>
<dbReference type="GO" id="GO:0005886">
    <property type="term" value="C:plasma membrane"/>
    <property type="evidence" value="ECO:0007669"/>
    <property type="project" value="UniProtKB-SubCell"/>
</dbReference>
<evidence type="ECO:0000256" key="5">
    <source>
        <dbReference type="ARBA" id="ARBA00022692"/>
    </source>
</evidence>
<evidence type="ECO:0000256" key="6">
    <source>
        <dbReference type="ARBA" id="ARBA00022989"/>
    </source>
</evidence>
<comment type="subcellular location">
    <subcellularLocation>
        <location evidence="1">Cell membrane</location>
        <topology evidence="1">Multi-pass membrane protein</topology>
    </subcellularLocation>
</comment>
<dbReference type="PANTHER" id="PTHR33908:SF11">
    <property type="entry name" value="MEMBRANE PROTEIN"/>
    <property type="match status" value="1"/>
</dbReference>
<feature type="transmembrane region" description="Helical" evidence="9">
    <location>
        <begin position="494"/>
        <end position="515"/>
    </location>
</feature>
<feature type="compositionally biased region" description="Basic and acidic residues" evidence="8">
    <location>
        <begin position="59"/>
        <end position="71"/>
    </location>
</feature>
<feature type="region of interest" description="Disordered" evidence="8">
    <location>
        <begin position="1"/>
        <end position="110"/>
    </location>
</feature>
<dbReference type="Pfam" id="PF13231">
    <property type="entry name" value="PMT_2"/>
    <property type="match status" value="1"/>
</dbReference>
<proteinExistence type="predicted"/>
<accession>A0A538SG51</accession>
<protein>
    <submittedName>
        <fullName evidence="11">Phospholipid carrier-dependent glycosyltransferase</fullName>
    </submittedName>
</protein>
<comment type="caution">
    <text evidence="11">The sequence shown here is derived from an EMBL/GenBank/DDBJ whole genome shotgun (WGS) entry which is preliminary data.</text>
</comment>
<evidence type="ECO:0000256" key="8">
    <source>
        <dbReference type="SAM" id="MobiDB-lite"/>
    </source>
</evidence>
<sequence>MALPRPRDDGSDPGPGARPRAARERARLLAGSPDRARADLARSRHPDLRGSRGRALSAARRESIRASRVDGRFGGQRRPCLRGAQRPAPRPHRLHRAGADPGDRSDVTPSRLHGALAEPQIRSLRTNLSAHVNPASSRLKPRPDTLLLGLIALSVLVRLWGIADRLPDPTLGVDPIVANTAVDEGDRRAMYYAWDMWRGGARPIDLNPGTGDWPGLPFYLTLGLQLLYRAYDAVTHGNVSAAAFERHAGNDPAGMFLLARIFNVLIGVLTVYLVYFLGRKLGGRALGLWAAALIAFNPAHILASQRVSDPNLLALLFVLLATIQLVDAGAERRTRSSVLAGAMIGLAAACKYVPMVLVLPIVLVQLERGKGRPVRTLGFRWQPAVLGVLAALAAFAIASPFTILDWGAKAQSLSLQRGRLLGEWVGISEAPVSLPTYLTRTFPEMLGWPAYLLAILGSILLFRLPPRGWVVALVPVVLLLPTGALALAQERFMLPAMGSLAVAAAYAAIRLASWLGSARAVPRVAQAPLAGLAAALCVAWTAPGFVHTRAMLHRQDTRVVAHRWIERAIPRTEPLVLDVYGPEFDAKREGRLSLVWPFLATQATYVRAAYHPEWLDGFRYYATAGEVERRFESAAPRYPDEAAFHRWIREHGRVVWVSDSVGASGPRIEIWQLPDGISSREARDALWDQVRQSPMYSPRLARWCSETATIFLKRDRYERAAEWAARGLTIPDAASRRDLLEALSLSQVRLGRSSDAEQAARTGVREYPESALLHLNRAMALEALHRNDEAISEYGAALRLSRNPGAVELIRAQLERLGAGTP</sequence>
<keyword evidence="2" id="KW-1003">Cell membrane</keyword>
<dbReference type="PANTHER" id="PTHR33908">
    <property type="entry name" value="MANNOSYLTRANSFERASE YKCB-RELATED"/>
    <property type="match status" value="1"/>
</dbReference>
<evidence type="ECO:0000259" key="10">
    <source>
        <dbReference type="Pfam" id="PF13231"/>
    </source>
</evidence>
<keyword evidence="7 9" id="KW-0472">Membrane</keyword>
<feature type="transmembrane region" description="Helical" evidence="9">
    <location>
        <begin position="338"/>
        <end position="364"/>
    </location>
</feature>
<evidence type="ECO:0000313" key="11">
    <source>
        <dbReference type="EMBL" id="TMQ50347.1"/>
    </source>
</evidence>
<keyword evidence="3" id="KW-0328">Glycosyltransferase</keyword>
<dbReference type="GO" id="GO:0016763">
    <property type="term" value="F:pentosyltransferase activity"/>
    <property type="evidence" value="ECO:0007669"/>
    <property type="project" value="TreeGrafter"/>
</dbReference>
<evidence type="ECO:0000256" key="1">
    <source>
        <dbReference type="ARBA" id="ARBA00004651"/>
    </source>
</evidence>
<feature type="domain" description="Glycosyltransferase RgtA/B/C/D-like" evidence="10">
    <location>
        <begin position="259"/>
        <end position="395"/>
    </location>
</feature>
<dbReference type="SUPFAM" id="SSF48452">
    <property type="entry name" value="TPR-like"/>
    <property type="match status" value="1"/>
</dbReference>
<feature type="compositionally biased region" description="Basic and acidic residues" evidence="8">
    <location>
        <begin position="34"/>
        <end position="50"/>
    </location>
</feature>
<evidence type="ECO:0000256" key="9">
    <source>
        <dbReference type="SAM" id="Phobius"/>
    </source>
</evidence>
<evidence type="ECO:0000313" key="12">
    <source>
        <dbReference type="Proteomes" id="UP000316292"/>
    </source>
</evidence>
<dbReference type="InterPro" id="IPR038731">
    <property type="entry name" value="RgtA/B/C-like"/>
</dbReference>
<name>A0A538SG51_UNCEI</name>
<dbReference type="Proteomes" id="UP000316292">
    <property type="component" value="Unassembled WGS sequence"/>
</dbReference>
<dbReference type="GO" id="GO:0009103">
    <property type="term" value="P:lipopolysaccharide biosynthetic process"/>
    <property type="evidence" value="ECO:0007669"/>
    <property type="project" value="UniProtKB-ARBA"/>
</dbReference>
<organism evidence="11 12">
    <name type="scientific">Eiseniibacteriota bacterium</name>
    <dbReference type="NCBI Taxonomy" id="2212470"/>
    <lineage>
        <taxon>Bacteria</taxon>
        <taxon>Candidatus Eiseniibacteriota</taxon>
    </lineage>
</organism>
<feature type="compositionally biased region" description="Basic and acidic residues" evidence="8">
    <location>
        <begin position="1"/>
        <end position="10"/>
    </location>
</feature>
<reference evidence="11 12" key="1">
    <citation type="journal article" date="2019" name="Nat. Microbiol.">
        <title>Mediterranean grassland soil C-N compound turnover is dependent on rainfall and depth, and is mediated by genomically divergent microorganisms.</title>
        <authorList>
            <person name="Diamond S."/>
            <person name="Andeer P.F."/>
            <person name="Li Z."/>
            <person name="Crits-Christoph A."/>
            <person name="Burstein D."/>
            <person name="Anantharaman K."/>
            <person name="Lane K.R."/>
            <person name="Thomas B.C."/>
            <person name="Pan C."/>
            <person name="Northen T.R."/>
            <person name="Banfield J.F."/>
        </authorList>
    </citation>
    <scope>NUCLEOTIDE SEQUENCE [LARGE SCALE GENOMIC DNA]</scope>
    <source>
        <strain evidence="11">WS_1</strain>
    </source>
</reference>
<dbReference type="AlphaFoldDB" id="A0A538SG51"/>
<feature type="transmembrane region" description="Helical" evidence="9">
    <location>
        <begin position="257"/>
        <end position="278"/>
    </location>
</feature>
<feature type="transmembrane region" description="Helical" evidence="9">
    <location>
        <begin position="445"/>
        <end position="462"/>
    </location>
</feature>
<dbReference type="EMBL" id="VBOR01000036">
    <property type="protein sequence ID" value="TMQ50347.1"/>
    <property type="molecule type" value="Genomic_DNA"/>
</dbReference>
<evidence type="ECO:0000256" key="2">
    <source>
        <dbReference type="ARBA" id="ARBA00022475"/>
    </source>
</evidence>
<keyword evidence="5 9" id="KW-0812">Transmembrane</keyword>